<dbReference type="Proteomes" id="UP000428260">
    <property type="component" value="Chromosome"/>
</dbReference>
<dbReference type="RefSeq" id="WP_158869234.1">
    <property type="nucleotide sequence ID" value="NZ_CP046401.1"/>
</dbReference>
<evidence type="ECO:0000313" key="2">
    <source>
        <dbReference type="Proteomes" id="UP000428260"/>
    </source>
</evidence>
<name>A0A6I6JSV1_9BACT</name>
<keyword evidence="2" id="KW-1185">Reference proteome</keyword>
<reference evidence="1 2" key="1">
    <citation type="submission" date="2019-11" db="EMBL/GenBank/DDBJ databases">
        <authorList>
            <person name="Zheng R.K."/>
            <person name="Sun C.M."/>
        </authorList>
    </citation>
    <scope>NUCLEOTIDE SEQUENCE [LARGE SCALE GENOMIC DNA]</scope>
    <source>
        <strain evidence="1 2">WC007</strain>
    </source>
</reference>
<accession>A0A6I6JSV1</accession>
<sequence>MKSEKELNSDILRISMIILEKYPELSEYLAEMPVTIPSGNDEKISLNHLKSYYESLNSLLNKYKLKHPKIEE</sequence>
<evidence type="ECO:0000313" key="1">
    <source>
        <dbReference type="EMBL" id="QGY46096.1"/>
    </source>
</evidence>
<proteinExistence type="predicted"/>
<dbReference type="KEGG" id="mcos:GM418_21225"/>
<gene>
    <name evidence="1" type="ORF">GM418_21225</name>
</gene>
<protein>
    <submittedName>
        <fullName evidence="1">Uncharacterized protein</fullName>
    </submittedName>
</protein>
<dbReference type="EMBL" id="CP046401">
    <property type="protein sequence ID" value="QGY46096.1"/>
    <property type="molecule type" value="Genomic_DNA"/>
</dbReference>
<dbReference type="AlphaFoldDB" id="A0A6I6JSV1"/>
<organism evidence="1 2">
    <name type="scientific">Maribellus comscasis</name>
    <dbReference type="NCBI Taxonomy" id="2681766"/>
    <lineage>
        <taxon>Bacteria</taxon>
        <taxon>Pseudomonadati</taxon>
        <taxon>Bacteroidota</taxon>
        <taxon>Bacteroidia</taxon>
        <taxon>Marinilabiliales</taxon>
        <taxon>Prolixibacteraceae</taxon>
        <taxon>Maribellus</taxon>
    </lineage>
</organism>